<gene>
    <name evidence="2" type="ORF">GOODEAATRI_028131</name>
</gene>
<comment type="caution">
    <text evidence="2">The sequence shown here is derived from an EMBL/GenBank/DDBJ whole genome shotgun (WGS) entry which is preliminary data.</text>
</comment>
<evidence type="ECO:0000259" key="1">
    <source>
        <dbReference type="PROSITE" id="PS51022"/>
    </source>
</evidence>
<proteinExistence type="predicted"/>
<name>A0ABV0P8D3_9TELE</name>
<protein>
    <recommendedName>
        <fullName evidence="1">L27 domain-containing protein</fullName>
    </recommendedName>
</protein>
<dbReference type="SMART" id="SM00569">
    <property type="entry name" value="L27"/>
    <property type="match status" value="1"/>
</dbReference>
<dbReference type="Pfam" id="PF02828">
    <property type="entry name" value="L27"/>
    <property type="match status" value="1"/>
</dbReference>
<dbReference type="Gene3D" id="1.10.287.650">
    <property type="entry name" value="L27 domain"/>
    <property type="match status" value="1"/>
</dbReference>
<dbReference type="Proteomes" id="UP001476798">
    <property type="component" value="Unassembled WGS sequence"/>
</dbReference>
<dbReference type="EMBL" id="JAHRIO010063799">
    <property type="protein sequence ID" value="MEQ2179726.1"/>
    <property type="molecule type" value="Genomic_DNA"/>
</dbReference>
<dbReference type="InterPro" id="IPR036892">
    <property type="entry name" value="L27_dom_sf"/>
</dbReference>
<organism evidence="2 3">
    <name type="scientific">Goodea atripinnis</name>
    <dbReference type="NCBI Taxonomy" id="208336"/>
    <lineage>
        <taxon>Eukaryota</taxon>
        <taxon>Metazoa</taxon>
        <taxon>Chordata</taxon>
        <taxon>Craniata</taxon>
        <taxon>Vertebrata</taxon>
        <taxon>Euteleostomi</taxon>
        <taxon>Actinopterygii</taxon>
        <taxon>Neopterygii</taxon>
        <taxon>Teleostei</taxon>
        <taxon>Neoteleostei</taxon>
        <taxon>Acanthomorphata</taxon>
        <taxon>Ovalentaria</taxon>
        <taxon>Atherinomorphae</taxon>
        <taxon>Cyprinodontiformes</taxon>
        <taxon>Goodeidae</taxon>
        <taxon>Goodea</taxon>
    </lineage>
</organism>
<keyword evidence="3" id="KW-1185">Reference proteome</keyword>
<evidence type="ECO:0000313" key="3">
    <source>
        <dbReference type="Proteomes" id="UP001476798"/>
    </source>
</evidence>
<accession>A0ABV0P8D3</accession>
<reference evidence="2 3" key="1">
    <citation type="submission" date="2021-06" db="EMBL/GenBank/DDBJ databases">
        <authorList>
            <person name="Palmer J.M."/>
        </authorList>
    </citation>
    <scope>NUCLEOTIDE SEQUENCE [LARGE SCALE GENOMIC DNA]</scope>
    <source>
        <strain evidence="2 3">GA_2019</strain>
        <tissue evidence="2">Muscle</tissue>
    </source>
</reference>
<sequence>GAVLAAVSSHKFNSFYGDPPEELHDFSEDPSSSGLLAAERAVSQVLDSLEEIHALTDCSEKDLDFLHSVFQDQHLHTLLDVSVPHRYYVFTPLTCLLWLSAACAVST</sequence>
<feature type="domain" description="L27" evidence="1">
    <location>
        <begin position="38"/>
        <end position="93"/>
    </location>
</feature>
<dbReference type="InterPro" id="IPR014775">
    <property type="entry name" value="L27_C"/>
</dbReference>
<dbReference type="SUPFAM" id="SSF101288">
    <property type="entry name" value="L27 domain"/>
    <property type="match status" value="1"/>
</dbReference>
<dbReference type="PROSITE" id="PS51022">
    <property type="entry name" value="L27"/>
    <property type="match status" value="1"/>
</dbReference>
<feature type="non-terminal residue" evidence="2">
    <location>
        <position position="1"/>
    </location>
</feature>
<evidence type="ECO:0000313" key="2">
    <source>
        <dbReference type="EMBL" id="MEQ2179726.1"/>
    </source>
</evidence>
<dbReference type="InterPro" id="IPR004172">
    <property type="entry name" value="L27_dom"/>
</dbReference>